<evidence type="ECO:0000313" key="2">
    <source>
        <dbReference type="EMBL" id="MDA0166799.1"/>
    </source>
</evidence>
<dbReference type="Gene3D" id="3.40.50.1820">
    <property type="entry name" value="alpha/beta hydrolase"/>
    <property type="match status" value="1"/>
</dbReference>
<dbReference type="GO" id="GO:0016020">
    <property type="term" value="C:membrane"/>
    <property type="evidence" value="ECO:0007669"/>
    <property type="project" value="TreeGrafter"/>
</dbReference>
<dbReference type="InterPro" id="IPR050266">
    <property type="entry name" value="AB_hydrolase_sf"/>
</dbReference>
<evidence type="ECO:0000259" key="1">
    <source>
        <dbReference type="Pfam" id="PF12697"/>
    </source>
</evidence>
<dbReference type="Proteomes" id="UP001149140">
    <property type="component" value="Unassembled WGS sequence"/>
</dbReference>
<gene>
    <name evidence="2" type="ORF">OM076_41445</name>
</gene>
<dbReference type="PANTHER" id="PTHR43798">
    <property type="entry name" value="MONOACYLGLYCEROL LIPASE"/>
    <property type="match status" value="1"/>
</dbReference>
<dbReference type="InterPro" id="IPR000073">
    <property type="entry name" value="AB_hydrolase_1"/>
</dbReference>
<dbReference type="SUPFAM" id="SSF53474">
    <property type="entry name" value="alpha/beta-Hydrolases"/>
    <property type="match status" value="1"/>
</dbReference>
<dbReference type="Pfam" id="PF12697">
    <property type="entry name" value="Abhydrolase_6"/>
    <property type="match status" value="1"/>
</dbReference>
<dbReference type="AlphaFoldDB" id="A0A9X3S5H1"/>
<keyword evidence="3" id="KW-1185">Reference proteome</keyword>
<proteinExistence type="predicted"/>
<keyword evidence="2" id="KW-0378">Hydrolase</keyword>
<dbReference type="InterPro" id="IPR000639">
    <property type="entry name" value="Epox_hydrolase-like"/>
</dbReference>
<comment type="caution">
    <text evidence="2">The sequence shown here is derived from an EMBL/GenBank/DDBJ whole genome shotgun (WGS) entry which is preliminary data.</text>
</comment>
<dbReference type="InterPro" id="IPR029058">
    <property type="entry name" value="AB_hydrolase_fold"/>
</dbReference>
<feature type="domain" description="AB hydrolase-1" evidence="1">
    <location>
        <begin position="64"/>
        <end position="304"/>
    </location>
</feature>
<name>A0A9X3S5H1_9ACTN</name>
<organism evidence="2 3">
    <name type="scientific">Solirubrobacter ginsenosidimutans</name>
    <dbReference type="NCBI Taxonomy" id="490573"/>
    <lineage>
        <taxon>Bacteria</taxon>
        <taxon>Bacillati</taxon>
        <taxon>Actinomycetota</taxon>
        <taxon>Thermoleophilia</taxon>
        <taxon>Solirubrobacterales</taxon>
        <taxon>Solirubrobacteraceae</taxon>
        <taxon>Solirubrobacter</taxon>
    </lineage>
</organism>
<dbReference type="PRINTS" id="PR00412">
    <property type="entry name" value="EPOXHYDRLASE"/>
</dbReference>
<dbReference type="GO" id="GO:0016787">
    <property type="term" value="F:hydrolase activity"/>
    <property type="evidence" value="ECO:0007669"/>
    <property type="project" value="UniProtKB-KW"/>
</dbReference>
<accession>A0A9X3S5H1</accession>
<sequence>MSGFLGQVRALPANAFVRAKPDPTYADGDDSTWTTIDWPSLTHTEMVLGRGVNVVDSGGPGPPLLFLHGLGGLWQNWLLNLPAFMGTHRVIAPDLPGFGGSEMPAGRISIQGLARVIDALCERLEITDPVVIGNSMGGFIGAELALAFPTRVRKLVLISAAGISAENMWREPILAIGRLMAVSTARVGVKQLPVVNRPRLRRAALQLVIRYPERLSVPLASELVVGAGTPGFVGGLDAVLGYSFRDRLPEIEVPTQIVWGRNDILIPVEDAYEFQRLIGDNARLEIFDDTGHLAMLERPSRFNALLADFIAE</sequence>
<evidence type="ECO:0000313" key="3">
    <source>
        <dbReference type="Proteomes" id="UP001149140"/>
    </source>
</evidence>
<dbReference type="RefSeq" id="WP_270046053.1">
    <property type="nucleotide sequence ID" value="NZ_JAPDOD010000076.1"/>
</dbReference>
<dbReference type="EMBL" id="JAPDOD010000076">
    <property type="protein sequence ID" value="MDA0166799.1"/>
    <property type="molecule type" value="Genomic_DNA"/>
</dbReference>
<protein>
    <submittedName>
        <fullName evidence="2">Alpha/beta hydrolase</fullName>
    </submittedName>
</protein>
<reference evidence="2" key="1">
    <citation type="submission" date="2022-10" db="EMBL/GenBank/DDBJ databases">
        <title>The WGS of Solirubrobacter ginsenosidimutans DSM 21036.</title>
        <authorList>
            <person name="Jiang Z."/>
        </authorList>
    </citation>
    <scope>NUCLEOTIDE SEQUENCE</scope>
    <source>
        <strain evidence="2">DSM 21036</strain>
    </source>
</reference>
<dbReference type="PRINTS" id="PR00111">
    <property type="entry name" value="ABHYDROLASE"/>
</dbReference>
<dbReference type="PANTHER" id="PTHR43798:SF33">
    <property type="entry name" value="HYDROLASE, PUTATIVE (AFU_ORTHOLOGUE AFUA_2G14860)-RELATED"/>
    <property type="match status" value="1"/>
</dbReference>